<keyword evidence="3 8" id="KW-0812">Transmembrane</keyword>
<evidence type="ECO:0000256" key="4">
    <source>
        <dbReference type="ARBA" id="ARBA00022960"/>
    </source>
</evidence>
<dbReference type="PANTHER" id="PTHR47019">
    <property type="entry name" value="LIPID II FLIPPASE MURJ"/>
    <property type="match status" value="1"/>
</dbReference>
<dbReference type="GO" id="GO:0009252">
    <property type="term" value="P:peptidoglycan biosynthetic process"/>
    <property type="evidence" value="ECO:0007669"/>
    <property type="project" value="UniProtKB-KW"/>
</dbReference>
<dbReference type="GO" id="GO:0008360">
    <property type="term" value="P:regulation of cell shape"/>
    <property type="evidence" value="ECO:0007669"/>
    <property type="project" value="UniProtKB-KW"/>
</dbReference>
<feature type="transmembrane region" description="Helical" evidence="8">
    <location>
        <begin position="102"/>
        <end position="120"/>
    </location>
</feature>
<proteinExistence type="predicted"/>
<gene>
    <name evidence="9" type="ORF">S01H1_46198</name>
</gene>
<dbReference type="GO" id="GO:0005886">
    <property type="term" value="C:plasma membrane"/>
    <property type="evidence" value="ECO:0007669"/>
    <property type="project" value="UniProtKB-SubCell"/>
</dbReference>
<sequence>LGTGRSADAFTIAYVIPNLLRRLTGEGAMTAAFIPVFTQIKEKDKREELWRFANSFFFNLTLIMAFLMVAGILLSPFLVKIIAIGFKEFQGKWELTIVLTRIMFPYIFLISLAALAMAILNSYRKFFVPAFTPVLFNLAIITMTLFFADKAEEPAYVFAVGVVVGGVLQLGFQIPFLWKQGMCFKPTLDFRHPAIRKVGKLMIPGIFGVGISQINFAISRMIASVLEEGSVSSLYYASRVQELTLGLFSIALAIALLPAFSELA</sequence>
<evidence type="ECO:0008006" key="10">
    <source>
        <dbReference type="Google" id="ProtNLM"/>
    </source>
</evidence>
<dbReference type="EMBL" id="BARS01029566">
    <property type="protein sequence ID" value="GAG05988.1"/>
    <property type="molecule type" value="Genomic_DNA"/>
</dbReference>
<name>X0V0E6_9ZZZZ</name>
<evidence type="ECO:0000256" key="1">
    <source>
        <dbReference type="ARBA" id="ARBA00004651"/>
    </source>
</evidence>
<dbReference type="InterPro" id="IPR004268">
    <property type="entry name" value="MurJ"/>
</dbReference>
<keyword evidence="4" id="KW-0133">Cell shape</keyword>
<feature type="transmembrane region" description="Helical" evidence="8">
    <location>
        <begin position="127"/>
        <end position="148"/>
    </location>
</feature>
<feature type="non-terminal residue" evidence="9">
    <location>
        <position position="1"/>
    </location>
</feature>
<evidence type="ECO:0000256" key="3">
    <source>
        <dbReference type="ARBA" id="ARBA00022692"/>
    </source>
</evidence>
<keyword evidence="5" id="KW-0573">Peptidoglycan synthesis</keyword>
<reference evidence="9" key="1">
    <citation type="journal article" date="2014" name="Front. Microbiol.">
        <title>High frequency of phylogenetically diverse reductive dehalogenase-homologous genes in deep subseafloor sedimentary metagenomes.</title>
        <authorList>
            <person name="Kawai M."/>
            <person name="Futagami T."/>
            <person name="Toyoda A."/>
            <person name="Takaki Y."/>
            <person name="Nishi S."/>
            <person name="Hori S."/>
            <person name="Arai W."/>
            <person name="Tsubouchi T."/>
            <person name="Morono Y."/>
            <person name="Uchiyama I."/>
            <person name="Ito T."/>
            <person name="Fujiyama A."/>
            <person name="Inagaki F."/>
            <person name="Takami H."/>
        </authorList>
    </citation>
    <scope>NUCLEOTIDE SEQUENCE</scope>
    <source>
        <strain evidence="9">Expedition CK06-06</strain>
    </source>
</reference>
<dbReference type="PRINTS" id="PR01806">
    <property type="entry name" value="VIRFACTRMVIN"/>
</dbReference>
<evidence type="ECO:0000256" key="7">
    <source>
        <dbReference type="ARBA" id="ARBA00023136"/>
    </source>
</evidence>
<dbReference type="PANTHER" id="PTHR47019:SF1">
    <property type="entry name" value="LIPID II FLIPPASE MURJ"/>
    <property type="match status" value="1"/>
</dbReference>
<evidence type="ECO:0000256" key="8">
    <source>
        <dbReference type="SAM" id="Phobius"/>
    </source>
</evidence>
<organism evidence="9">
    <name type="scientific">marine sediment metagenome</name>
    <dbReference type="NCBI Taxonomy" id="412755"/>
    <lineage>
        <taxon>unclassified sequences</taxon>
        <taxon>metagenomes</taxon>
        <taxon>ecological metagenomes</taxon>
    </lineage>
</organism>
<comment type="subcellular location">
    <subcellularLocation>
        <location evidence="1">Cell membrane</location>
        <topology evidence="1">Multi-pass membrane protein</topology>
    </subcellularLocation>
</comment>
<dbReference type="AlphaFoldDB" id="X0V0E6"/>
<dbReference type="GO" id="GO:0015648">
    <property type="term" value="F:lipid-linked peptidoglycan transporter activity"/>
    <property type="evidence" value="ECO:0007669"/>
    <property type="project" value="TreeGrafter"/>
</dbReference>
<feature type="non-terminal residue" evidence="9">
    <location>
        <position position="264"/>
    </location>
</feature>
<evidence type="ECO:0000256" key="2">
    <source>
        <dbReference type="ARBA" id="ARBA00022475"/>
    </source>
</evidence>
<accession>X0V0E6</accession>
<evidence type="ECO:0000256" key="5">
    <source>
        <dbReference type="ARBA" id="ARBA00022984"/>
    </source>
</evidence>
<dbReference type="InterPro" id="IPR051050">
    <property type="entry name" value="Lipid_II_flippase_MurJ/MviN"/>
</dbReference>
<comment type="caution">
    <text evidence="9">The sequence shown here is derived from an EMBL/GenBank/DDBJ whole genome shotgun (WGS) entry which is preliminary data.</text>
</comment>
<keyword evidence="2" id="KW-1003">Cell membrane</keyword>
<keyword evidence="7 8" id="KW-0472">Membrane</keyword>
<feature type="transmembrane region" description="Helical" evidence="8">
    <location>
        <begin position="198"/>
        <end position="223"/>
    </location>
</feature>
<feature type="transmembrane region" description="Helical" evidence="8">
    <location>
        <begin position="56"/>
        <end position="82"/>
    </location>
</feature>
<feature type="transmembrane region" description="Helical" evidence="8">
    <location>
        <begin position="154"/>
        <end position="178"/>
    </location>
</feature>
<evidence type="ECO:0000256" key="6">
    <source>
        <dbReference type="ARBA" id="ARBA00022989"/>
    </source>
</evidence>
<dbReference type="CDD" id="cd13123">
    <property type="entry name" value="MATE_MurJ_like"/>
    <property type="match status" value="1"/>
</dbReference>
<evidence type="ECO:0000313" key="9">
    <source>
        <dbReference type="EMBL" id="GAG05988.1"/>
    </source>
</evidence>
<protein>
    <recommendedName>
        <fullName evidence="10">Murein biosynthesis integral membrane protein MurJ</fullName>
    </recommendedName>
</protein>
<keyword evidence="6 8" id="KW-1133">Transmembrane helix</keyword>
<feature type="transmembrane region" description="Helical" evidence="8">
    <location>
        <begin position="243"/>
        <end position="260"/>
    </location>
</feature>
<dbReference type="Pfam" id="PF03023">
    <property type="entry name" value="MurJ"/>
    <property type="match status" value="1"/>
</dbReference>
<dbReference type="GO" id="GO:0034204">
    <property type="term" value="P:lipid translocation"/>
    <property type="evidence" value="ECO:0007669"/>
    <property type="project" value="TreeGrafter"/>
</dbReference>
<dbReference type="NCBIfam" id="TIGR01695">
    <property type="entry name" value="murJ_mviN"/>
    <property type="match status" value="1"/>
</dbReference>